<feature type="transmembrane region" description="Helical" evidence="2">
    <location>
        <begin position="420"/>
        <end position="443"/>
    </location>
</feature>
<feature type="transmembrane region" description="Helical" evidence="2">
    <location>
        <begin position="116"/>
        <end position="143"/>
    </location>
</feature>
<sequence>MTWTTPADAMPRVGLYICAASLVCTLAIAADVFRGFRKRKLCFPCRFLTINDVSITVITISTKLPLNLSTNNSDRLGIGAKFVSIMFLVPTLGLMNDKELLLNTKYAVSFSIMPLLILYLVIGTIFFLLILLVLLSISVALMVSASRRVLQQQYKELHRLISNSNHQEINFSNKRLIRYVKKYWIMTEIGNPQFAIACSPVSSAFGVIKTINQIISGSIAPIFRCLTATSHFNLSMKWSRHHLNVFRVEKHWIQRLQLWKNSPVPTHIPGRHCKKTGIQKVVPEFSPKFFKKAANYLLNYISNCPALDKERIGWKSPTEAMPWVGLYICVASLVCTLAMAADAFQGFRQWKLWFPCRFFSINAAAITLMAVAMKLPVDLSDDMSDSSHDMLAKMICILFLVTMLANSLRSLGIMNDRELLLNIIALGILIITITVNVLIQFSIMLPFPVMIPMLIFIFSLLWPFSVALTVPETRRILQHQYKELQGLVSNHQEINFSSKALIIYAKKYWMMAETGNPQFAIACSPVSSAFGVLCSFIACSSFTLFIILFSDTSYFLYGKYIFSDYKWSIDVILILQLLGATVGSIAPIFRCLTATSHFKLSQELSKNHLNVFRVEKQRIQRLQMWKSSHVSSHILGRHCKMVFHNIKNMILNIFIAVQIMVVVICNTICLIPITFLIFLSCTYYFCKSLLRSFKEEADESNIHMRSEMEEYVGYVLQIEVKAKLSKKILRNMLNSMTRLLHESEKKEPDNLMTLLKKSTGFYGVIEFDNEQVPPLHSEEIQSCWSLVAVTLTAIALSLPKANFHVQGLLASMREGLDFVTHIEESLNANDELVKAKKAARRVWTDVEVYCRWLQIDLQNKARKGKTPKEILQWLGDEAAKIVIQFKTRKNVSLDHSLCKFIAASCMYKISQTILLHCNGQENWPTDEDLFEWISTIIADLLCACFTNLPRVITMKCHEDAIEKREDNIRTAAQLLGRSIKILKMLKKRQLPNLDMESMGSQIPNGSARIHSASSSSNESLVTFI</sequence>
<evidence type="ECO:0000313" key="3">
    <source>
        <dbReference type="EMBL" id="KAJ0225295.1"/>
    </source>
</evidence>
<keyword evidence="2" id="KW-0812">Transmembrane</keyword>
<feature type="transmembrane region" description="Helical" evidence="2">
    <location>
        <begin position="13"/>
        <end position="33"/>
    </location>
</feature>
<accession>A0A9R1XS04</accession>
<keyword evidence="2" id="KW-0472">Membrane</keyword>
<dbReference type="EMBL" id="NBSK02000001">
    <property type="protein sequence ID" value="KAJ0225295.1"/>
    <property type="molecule type" value="Genomic_DNA"/>
</dbReference>
<feature type="transmembrane region" description="Helical" evidence="2">
    <location>
        <begin position="650"/>
        <end position="679"/>
    </location>
</feature>
<feature type="transmembrane region" description="Helical" evidence="2">
    <location>
        <begin position="567"/>
        <end position="589"/>
    </location>
</feature>
<reference evidence="3 4" key="1">
    <citation type="journal article" date="2017" name="Nat. Commun.">
        <title>Genome assembly with in vitro proximity ligation data and whole-genome triplication in lettuce.</title>
        <authorList>
            <person name="Reyes-Chin-Wo S."/>
            <person name="Wang Z."/>
            <person name="Yang X."/>
            <person name="Kozik A."/>
            <person name="Arikit S."/>
            <person name="Song C."/>
            <person name="Xia L."/>
            <person name="Froenicke L."/>
            <person name="Lavelle D.O."/>
            <person name="Truco M.J."/>
            <person name="Xia R."/>
            <person name="Zhu S."/>
            <person name="Xu C."/>
            <person name="Xu H."/>
            <person name="Xu X."/>
            <person name="Cox K."/>
            <person name="Korf I."/>
            <person name="Meyers B.C."/>
            <person name="Michelmore R.W."/>
        </authorList>
    </citation>
    <scope>NUCLEOTIDE SEQUENCE [LARGE SCALE GENOMIC DNA]</scope>
    <source>
        <strain evidence="4">cv. Salinas</strain>
        <tissue evidence="3">Seedlings</tissue>
    </source>
</reference>
<name>A0A9R1XS04_LACSA</name>
<organism evidence="3 4">
    <name type="scientific">Lactuca sativa</name>
    <name type="common">Garden lettuce</name>
    <dbReference type="NCBI Taxonomy" id="4236"/>
    <lineage>
        <taxon>Eukaryota</taxon>
        <taxon>Viridiplantae</taxon>
        <taxon>Streptophyta</taxon>
        <taxon>Embryophyta</taxon>
        <taxon>Tracheophyta</taxon>
        <taxon>Spermatophyta</taxon>
        <taxon>Magnoliopsida</taxon>
        <taxon>eudicotyledons</taxon>
        <taxon>Gunneridae</taxon>
        <taxon>Pentapetalae</taxon>
        <taxon>asterids</taxon>
        <taxon>campanulids</taxon>
        <taxon>Asterales</taxon>
        <taxon>Asteraceae</taxon>
        <taxon>Cichorioideae</taxon>
        <taxon>Cichorieae</taxon>
        <taxon>Lactucinae</taxon>
        <taxon>Lactuca</taxon>
    </lineage>
</organism>
<evidence type="ECO:0000313" key="4">
    <source>
        <dbReference type="Proteomes" id="UP000235145"/>
    </source>
</evidence>
<keyword evidence="4" id="KW-1185">Reference proteome</keyword>
<keyword evidence="2" id="KW-1133">Transmembrane helix</keyword>
<feature type="transmembrane region" description="Helical" evidence="2">
    <location>
        <begin position="352"/>
        <end position="371"/>
    </location>
</feature>
<feature type="transmembrane region" description="Helical" evidence="2">
    <location>
        <begin position="320"/>
        <end position="340"/>
    </location>
</feature>
<feature type="transmembrane region" description="Helical" evidence="2">
    <location>
        <begin position="76"/>
        <end position="95"/>
    </location>
</feature>
<dbReference type="Proteomes" id="UP000235145">
    <property type="component" value="Unassembled WGS sequence"/>
</dbReference>
<dbReference type="PANTHER" id="PTHR35307:SF9">
    <property type="entry name" value="TRANSMEMBRANE PROTEIN"/>
    <property type="match status" value="1"/>
</dbReference>
<feature type="transmembrane region" description="Helical" evidence="2">
    <location>
        <begin position="519"/>
        <end position="547"/>
    </location>
</feature>
<proteinExistence type="predicted"/>
<feature type="transmembrane region" description="Helical" evidence="2">
    <location>
        <begin position="449"/>
        <end position="470"/>
    </location>
</feature>
<gene>
    <name evidence="3" type="ORF">LSAT_V11C100019210</name>
</gene>
<evidence type="ECO:0000256" key="2">
    <source>
        <dbReference type="SAM" id="Phobius"/>
    </source>
</evidence>
<dbReference type="AlphaFoldDB" id="A0A9R1XS04"/>
<feature type="compositionally biased region" description="Low complexity" evidence="1">
    <location>
        <begin position="1006"/>
        <end position="1024"/>
    </location>
</feature>
<feature type="transmembrane region" description="Helical" evidence="2">
    <location>
        <begin position="391"/>
        <end position="408"/>
    </location>
</feature>
<evidence type="ECO:0000256" key="1">
    <source>
        <dbReference type="SAM" id="MobiDB-lite"/>
    </source>
</evidence>
<feature type="region of interest" description="Disordered" evidence="1">
    <location>
        <begin position="1004"/>
        <end position="1024"/>
    </location>
</feature>
<protein>
    <submittedName>
        <fullName evidence="3">Uncharacterized protein</fullName>
    </submittedName>
</protein>
<dbReference type="PANTHER" id="PTHR35307">
    <property type="entry name" value="PROTEIN, PUTATIVE-RELATED"/>
    <property type="match status" value="1"/>
</dbReference>
<comment type="caution">
    <text evidence="3">The sequence shown here is derived from an EMBL/GenBank/DDBJ whole genome shotgun (WGS) entry which is preliminary data.</text>
</comment>